<dbReference type="Pfam" id="PF00155">
    <property type="entry name" value="Aminotran_1_2"/>
    <property type="match status" value="1"/>
</dbReference>
<keyword evidence="10" id="KW-1185">Reference proteome</keyword>
<dbReference type="EC" id="2.6.1.-" evidence="6"/>
<reference evidence="10" key="2">
    <citation type="submission" date="2018-08" db="EMBL/GenBank/DDBJ databases">
        <authorList>
            <person name="Hornung B."/>
        </authorList>
    </citation>
    <scope>NUCLEOTIDE SEQUENCE [LARGE SCALE GENOMIC DNA]</scope>
</reference>
<comment type="cofactor">
    <cofactor evidence="1 6">
        <name>pyridoxal 5'-phosphate</name>
        <dbReference type="ChEBI" id="CHEBI:597326"/>
    </cofactor>
</comment>
<evidence type="ECO:0000259" key="7">
    <source>
        <dbReference type="Pfam" id="PF00155"/>
    </source>
</evidence>
<dbReference type="EMBL" id="RCIW01000018">
    <property type="protein sequence ID" value="RLP07580.1"/>
    <property type="molecule type" value="Genomic_DNA"/>
</dbReference>
<dbReference type="InterPro" id="IPR015421">
    <property type="entry name" value="PyrdxlP-dep_Trfase_major"/>
</dbReference>
<dbReference type="Proteomes" id="UP000279336">
    <property type="component" value="Unassembled WGS sequence"/>
</dbReference>
<reference evidence="9" key="1">
    <citation type="submission" date="2018-08" db="EMBL/GenBank/DDBJ databases">
        <authorList>
            <person name="Ferrada E.E."/>
            <person name="Latorre B.A."/>
        </authorList>
    </citation>
    <scope>NUCLEOTIDE SEQUENCE [LARGE SCALE GENOMIC DNA]</scope>
    <source>
        <strain evidence="9">Propionibacterium_australiense1</strain>
    </source>
</reference>
<dbReference type="Proteomes" id="UP000263928">
    <property type="component" value="Unassembled WGS sequence"/>
</dbReference>
<dbReference type="OrthoDB" id="9763453at2"/>
<dbReference type="InterPro" id="IPR015424">
    <property type="entry name" value="PyrdxlP-dep_Trfase"/>
</dbReference>
<evidence type="ECO:0000313" key="11">
    <source>
        <dbReference type="Proteomes" id="UP000279336"/>
    </source>
</evidence>
<evidence type="ECO:0000256" key="1">
    <source>
        <dbReference type="ARBA" id="ARBA00001933"/>
    </source>
</evidence>
<evidence type="ECO:0000256" key="6">
    <source>
        <dbReference type="RuleBase" id="RU000481"/>
    </source>
</evidence>
<dbReference type="CDD" id="cd00609">
    <property type="entry name" value="AAT_like"/>
    <property type="match status" value="1"/>
</dbReference>
<dbReference type="AlphaFoldDB" id="A0A383S9T5"/>
<proteinExistence type="inferred from homology"/>
<gene>
    <name evidence="8" type="ORF">D7U36_11285</name>
    <name evidence="9" type="ORF">PROPAUS_2580</name>
</gene>
<evidence type="ECO:0000256" key="5">
    <source>
        <dbReference type="ARBA" id="ARBA00022898"/>
    </source>
</evidence>
<keyword evidence="4 6" id="KW-0808">Transferase</keyword>
<keyword evidence="3 6" id="KW-0032">Aminotransferase</keyword>
<dbReference type="GO" id="GO:0006520">
    <property type="term" value="P:amino acid metabolic process"/>
    <property type="evidence" value="ECO:0007669"/>
    <property type="project" value="InterPro"/>
</dbReference>
<keyword evidence="5" id="KW-0663">Pyridoxal phosphate</keyword>
<name>A0A383S9T5_9ACTN</name>
<evidence type="ECO:0000313" key="9">
    <source>
        <dbReference type="EMBL" id="SYZ34563.1"/>
    </source>
</evidence>
<dbReference type="InterPro" id="IPR004839">
    <property type="entry name" value="Aminotransferase_I/II_large"/>
</dbReference>
<evidence type="ECO:0000313" key="8">
    <source>
        <dbReference type="EMBL" id="RLP07580.1"/>
    </source>
</evidence>
<dbReference type="InterPro" id="IPR004838">
    <property type="entry name" value="NHTrfase_class1_PyrdxlP-BS"/>
</dbReference>
<evidence type="ECO:0000256" key="4">
    <source>
        <dbReference type="ARBA" id="ARBA00022679"/>
    </source>
</evidence>
<dbReference type="PROSITE" id="PS00105">
    <property type="entry name" value="AA_TRANSFER_CLASS_1"/>
    <property type="match status" value="1"/>
</dbReference>
<dbReference type="PANTHER" id="PTHR46383:SF2">
    <property type="entry name" value="AMINOTRANSFERASE"/>
    <property type="match status" value="1"/>
</dbReference>
<feature type="domain" description="Aminotransferase class I/classII large" evidence="7">
    <location>
        <begin position="36"/>
        <end position="379"/>
    </location>
</feature>
<dbReference type="Gene3D" id="3.40.640.10">
    <property type="entry name" value="Type I PLP-dependent aspartate aminotransferase-like (Major domain)"/>
    <property type="match status" value="1"/>
</dbReference>
<dbReference type="RefSeq" id="WP_119162859.1">
    <property type="nucleotide sequence ID" value="NZ_LR134442.1"/>
</dbReference>
<reference evidence="8 11" key="3">
    <citation type="submission" date="2018-10" db="EMBL/GenBank/DDBJ databases">
        <title>Propionibacterium australiense Genome Sequencing and Assembly.</title>
        <authorList>
            <person name="Bernier A.-M."/>
            <person name="Bernard K."/>
        </authorList>
    </citation>
    <scope>NUCLEOTIDE SEQUENCE [LARGE SCALE GENOMIC DNA]</scope>
    <source>
        <strain evidence="8 11">NML98A078</strain>
    </source>
</reference>
<comment type="similarity">
    <text evidence="2 6">Belongs to the class-I pyridoxal-phosphate-dependent aminotransferase family.</text>
</comment>
<dbReference type="SUPFAM" id="SSF53383">
    <property type="entry name" value="PLP-dependent transferases"/>
    <property type="match status" value="1"/>
</dbReference>
<protein>
    <recommendedName>
        <fullName evidence="6">Aminotransferase</fullName>
        <ecNumber evidence="6">2.6.1.-</ecNumber>
    </recommendedName>
</protein>
<dbReference type="InterPro" id="IPR050596">
    <property type="entry name" value="AspAT/PAT-like"/>
</dbReference>
<dbReference type="GO" id="GO:0030170">
    <property type="term" value="F:pyridoxal phosphate binding"/>
    <property type="evidence" value="ECO:0007669"/>
    <property type="project" value="InterPro"/>
</dbReference>
<dbReference type="GO" id="GO:0008483">
    <property type="term" value="F:transaminase activity"/>
    <property type="evidence" value="ECO:0007669"/>
    <property type="project" value="UniProtKB-KW"/>
</dbReference>
<dbReference type="PANTHER" id="PTHR46383">
    <property type="entry name" value="ASPARTATE AMINOTRANSFERASE"/>
    <property type="match status" value="1"/>
</dbReference>
<organism evidence="9 10">
    <name type="scientific">Propionibacterium australiense</name>
    <dbReference type="NCBI Taxonomy" id="119981"/>
    <lineage>
        <taxon>Bacteria</taxon>
        <taxon>Bacillati</taxon>
        <taxon>Actinomycetota</taxon>
        <taxon>Actinomycetes</taxon>
        <taxon>Propionibacteriales</taxon>
        <taxon>Propionibacteriaceae</taxon>
        <taxon>Propionibacterium</taxon>
    </lineage>
</organism>
<evidence type="ECO:0000256" key="2">
    <source>
        <dbReference type="ARBA" id="ARBA00007441"/>
    </source>
</evidence>
<sequence length="393" mass="41764">MTTPKIAQRALSAQPFHAMSIGARARELESEGIGIAKLSLGEPSFGAPPGVHEAMRQAMDGRPLPYTPAAGLPALREAVAGFYRQRHGLDLDPRRILITAGASAGLLLATALTTGHGDDVVMADPCYPCNRELVDAFGGRVVLAPTTPATRYQLDRATMEAVWTDRTAAVQLATPSNPTGTTIGFDELAAICAAARERGAWRVVDEIYLALADPAADGSPARTALETDPDAIIVSSFSKYFGMTGWRLGWLVLPEELIEPADNVAVNFFLCAAMPTQIAAMACFTPEAIAACEDRRLELLARRGIVLDGLDRIGLPVPVRPDGAFYVYFDVSGTGLDAWTFCERALEEAHVALTPGLDFGPATGDTHVRLSYAAGRDELAEGLERLGGFVAGL</sequence>
<evidence type="ECO:0000256" key="3">
    <source>
        <dbReference type="ARBA" id="ARBA00022576"/>
    </source>
</evidence>
<accession>A0A383S9T5</accession>
<dbReference type="EMBL" id="UNQJ01000030">
    <property type="protein sequence ID" value="SYZ34563.1"/>
    <property type="molecule type" value="Genomic_DNA"/>
</dbReference>
<evidence type="ECO:0000313" key="10">
    <source>
        <dbReference type="Proteomes" id="UP000263928"/>
    </source>
</evidence>